<name>A0A2G8K387_STIJA</name>
<evidence type="ECO:0000313" key="3">
    <source>
        <dbReference type="EMBL" id="PIK42419.1"/>
    </source>
</evidence>
<evidence type="ECO:0000313" key="4">
    <source>
        <dbReference type="Proteomes" id="UP000230750"/>
    </source>
</evidence>
<keyword evidence="4" id="KW-1185">Reference proteome</keyword>
<sequence>MTETPKITYVRGRGLAEVSRLIFAAKDIEIDEEYITSKAEFEKLRTTGKLMFMQLPLVEIDGLCLIESQAQEHYLGQKYNMIGSNDKEMGNVYMLYTGARSFQILCQPTWIIFHPEEKWDDCRKEAVKKARERYLPPYEKVLTENGTGFLVGSSVTIADCALFNILSYIDEGADYGNLLDEFPRCKSFVTTFSAIPGVKKYLDSPRRFPPPDKEYAAEALAILF</sequence>
<feature type="domain" description="GST N-terminal" evidence="1">
    <location>
        <begin position="3"/>
        <end position="83"/>
    </location>
</feature>
<dbReference type="Gene3D" id="1.20.1050.10">
    <property type="match status" value="1"/>
</dbReference>
<dbReference type="SUPFAM" id="SSF47616">
    <property type="entry name" value="GST C-terminal domain-like"/>
    <property type="match status" value="1"/>
</dbReference>
<dbReference type="AlphaFoldDB" id="A0A2G8K387"/>
<dbReference type="Proteomes" id="UP000230750">
    <property type="component" value="Unassembled WGS sequence"/>
</dbReference>
<dbReference type="EMBL" id="MRZV01000936">
    <property type="protein sequence ID" value="PIK42419.1"/>
    <property type="molecule type" value="Genomic_DNA"/>
</dbReference>
<dbReference type="InterPro" id="IPR050213">
    <property type="entry name" value="GST_superfamily"/>
</dbReference>
<dbReference type="InterPro" id="IPR004046">
    <property type="entry name" value="GST_C"/>
</dbReference>
<dbReference type="InterPro" id="IPR010987">
    <property type="entry name" value="Glutathione-S-Trfase_C-like"/>
</dbReference>
<dbReference type="SUPFAM" id="SSF52833">
    <property type="entry name" value="Thioredoxin-like"/>
    <property type="match status" value="1"/>
</dbReference>
<dbReference type="PROSITE" id="PS50404">
    <property type="entry name" value="GST_NTER"/>
    <property type="match status" value="1"/>
</dbReference>
<dbReference type="InterPro" id="IPR040079">
    <property type="entry name" value="Glutathione_S-Trfase"/>
</dbReference>
<proteinExistence type="predicted"/>
<dbReference type="GO" id="GO:0004364">
    <property type="term" value="F:glutathione transferase activity"/>
    <property type="evidence" value="ECO:0007669"/>
    <property type="project" value="TreeGrafter"/>
</dbReference>
<dbReference type="STRING" id="307972.A0A2G8K387"/>
<dbReference type="Gene3D" id="3.40.30.10">
    <property type="entry name" value="Glutaredoxin"/>
    <property type="match status" value="1"/>
</dbReference>
<dbReference type="InterPro" id="IPR036249">
    <property type="entry name" value="Thioredoxin-like_sf"/>
</dbReference>
<dbReference type="InterPro" id="IPR036282">
    <property type="entry name" value="Glutathione-S-Trfase_C_sf"/>
</dbReference>
<evidence type="ECO:0000259" key="2">
    <source>
        <dbReference type="PROSITE" id="PS50405"/>
    </source>
</evidence>
<gene>
    <name evidence="3" type="ORF">BSL78_20715</name>
</gene>
<reference evidence="3 4" key="1">
    <citation type="journal article" date="2017" name="PLoS Biol.">
        <title>The sea cucumber genome provides insights into morphological evolution and visceral regeneration.</title>
        <authorList>
            <person name="Zhang X."/>
            <person name="Sun L."/>
            <person name="Yuan J."/>
            <person name="Sun Y."/>
            <person name="Gao Y."/>
            <person name="Zhang L."/>
            <person name="Li S."/>
            <person name="Dai H."/>
            <person name="Hamel J.F."/>
            <person name="Liu C."/>
            <person name="Yu Y."/>
            <person name="Liu S."/>
            <person name="Lin W."/>
            <person name="Guo K."/>
            <person name="Jin S."/>
            <person name="Xu P."/>
            <person name="Storey K.B."/>
            <person name="Huan P."/>
            <person name="Zhang T."/>
            <person name="Zhou Y."/>
            <person name="Zhang J."/>
            <person name="Lin C."/>
            <person name="Li X."/>
            <person name="Xing L."/>
            <person name="Huo D."/>
            <person name="Sun M."/>
            <person name="Wang L."/>
            <person name="Mercier A."/>
            <person name="Li F."/>
            <person name="Yang H."/>
            <person name="Xiang J."/>
        </authorList>
    </citation>
    <scope>NUCLEOTIDE SEQUENCE [LARGE SCALE GENOMIC DNA]</scope>
    <source>
        <strain evidence="3">Shaxun</strain>
        <tissue evidence="3">Muscle</tissue>
    </source>
</reference>
<feature type="domain" description="GST C-terminal" evidence="2">
    <location>
        <begin position="85"/>
        <end position="211"/>
    </location>
</feature>
<dbReference type="OrthoDB" id="414243at2759"/>
<dbReference type="SFLD" id="SFLDS00019">
    <property type="entry name" value="Glutathione_Transferase_(cytos"/>
    <property type="match status" value="1"/>
</dbReference>
<dbReference type="GO" id="GO:0006749">
    <property type="term" value="P:glutathione metabolic process"/>
    <property type="evidence" value="ECO:0007669"/>
    <property type="project" value="TreeGrafter"/>
</dbReference>
<protein>
    <submittedName>
        <fullName evidence="3">Glutathione S-transferase</fullName>
    </submittedName>
</protein>
<keyword evidence="3" id="KW-0808">Transferase</keyword>
<dbReference type="PROSITE" id="PS50405">
    <property type="entry name" value="GST_CTER"/>
    <property type="match status" value="1"/>
</dbReference>
<organism evidence="3 4">
    <name type="scientific">Stichopus japonicus</name>
    <name type="common">Sea cucumber</name>
    <dbReference type="NCBI Taxonomy" id="307972"/>
    <lineage>
        <taxon>Eukaryota</taxon>
        <taxon>Metazoa</taxon>
        <taxon>Echinodermata</taxon>
        <taxon>Eleutherozoa</taxon>
        <taxon>Echinozoa</taxon>
        <taxon>Holothuroidea</taxon>
        <taxon>Aspidochirotacea</taxon>
        <taxon>Aspidochirotida</taxon>
        <taxon>Stichopodidae</taxon>
        <taxon>Apostichopus</taxon>
    </lineage>
</organism>
<dbReference type="Pfam" id="PF14497">
    <property type="entry name" value="GST_C_3"/>
    <property type="match status" value="1"/>
</dbReference>
<accession>A0A2G8K387</accession>
<dbReference type="InterPro" id="IPR004045">
    <property type="entry name" value="Glutathione_S-Trfase_N"/>
</dbReference>
<comment type="caution">
    <text evidence="3">The sequence shown here is derived from an EMBL/GenBank/DDBJ whole genome shotgun (WGS) entry which is preliminary data.</text>
</comment>
<dbReference type="PANTHER" id="PTHR11571:SF230">
    <property type="entry name" value="GLUTATHIONE TRANSFERASE"/>
    <property type="match status" value="1"/>
</dbReference>
<evidence type="ECO:0000259" key="1">
    <source>
        <dbReference type="PROSITE" id="PS50404"/>
    </source>
</evidence>
<dbReference type="PANTHER" id="PTHR11571">
    <property type="entry name" value="GLUTATHIONE S-TRANSFERASE"/>
    <property type="match status" value="1"/>
</dbReference>
<dbReference type="Pfam" id="PF02798">
    <property type="entry name" value="GST_N"/>
    <property type="match status" value="1"/>
</dbReference>